<dbReference type="Proteomes" id="UP000435802">
    <property type="component" value="Unassembled WGS sequence"/>
</dbReference>
<dbReference type="EMBL" id="WUMK01000014">
    <property type="protein sequence ID" value="MXN48984.1"/>
    <property type="molecule type" value="Genomic_DNA"/>
</dbReference>
<dbReference type="InterPro" id="IPR013830">
    <property type="entry name" value="SGNH_hydro"/>
</dbReference>
<keyword evidence="3" id="KW-1185">Reference proteome</keyword>
<organism evidence="2 3">
    <name type="scientific">Shinella kummerowiae</name>
    <dbReference type="NCBI Taxonomy" id="417745"/>
    <lineage>
        <taxon>Bacteria</taxon>
        <taxon>Pseudomonadati</taxon>
        <taxon>Pseudomonadota</taxon>
        <taxon>Alphaproteobacteria</taxon>
        <taxon>Hyphomicrobiales</taxon>
        <taxon>Rhizobiaceae</taxon>
        <taxon>Shinella</taxon>
    </lineage>
</organism>
<dbReference type="CDD" id="cd01830">
    <property type="entry name" value="XynE_like"/>
    <property type="match status" value="1"/>
</dbReference>
<dbReference type="SUPFAM" id="SSF52266">
    <property type="entry name" value="SGNH hydrolase"/>
    <property type="match status" value="1"/>
</dbReference>
<keyword evidence="2" id="KW-0378">Hydrolase</keyword>
<reference evidence="2 3" key="1">
    <citation type="submission" date="2019-12" db="EMBL/GenBank/DDBJ databases">
        <title>Shinella kummerowiae sp. nov., a symbiotic bacterium isolated from root nodules of the herbal legume Kummerowia stipulacea.</title>
        <authorList>
            <person name="Gao J."/>
        </authorList>
    </citation>
    <scope>NUCLEOTIDE SEQUENCE [LARGE SCALE GENOMIC DNA]</scope>
    <source>
        <strain evidence="2 3">CCBAU 25048</strain>
    </source>
</reference>
<sequence>METRWIASWSAAPMNVWGPDAPLSGFFGQTVREVARLSIGGSGVVIRLTNDYGRSPIHLDAVSLAYAAEHGGIEPLTSRPLTFGGSRSTVIHPGSSVICDPVEMELRAFSRLALSFHGEGLVPVETHHFEAQQTTYISVPGDFTSAGEMIVQQTTTSHYLLSAIYVRASADARAVVCFGDSITDGYGSSIDADRRWPDVFAERLSAREGQADIAVVNQGIGGNRLLHDCRGSRAVARFDRDVLSYGGVSHLVILIGINDIVWPNTILAGGHEAVGAAEMIAGYQQLIARARLSGLKTMLCTLLPFEGTNPEFPKGGYYTSAKERIRQAVNHSIRNECDADAIMDFDALMHDPARPTRLRPAYDSGDHIHPNDAGYRAMAEAIDLSFFE</sequence>
<dbReference type="OrthoDB" id="1828825at2"/>
<dbReference type="AlphaFoldDB" id="A0A6N8SIV1"/>
<dbReference type="RefSeq" id="WP_160862468.1">
    <property type="nucleotide sequence ID" value="NZ_WUMK01000014.1"/>
</dbReference>
<evidence type="ECO:0000259" key="1">
    <source>
        <dbReference type="Pfam" id="PF13472"/>
    </source>
</evidence>
<dbReference type="GO" id="GO:0016788">
    <property type="term" value="F:hydrolase activity, acting on ester bonds"/>
    <property type="evidence" value="ECO:0007669"/>
    <property type="project" value="UniProtKB-ARBA"/>
</dbReference>
<dbReference type="InterPro" id="IPR053140">
    <property type="entry name" value="GDSL_Rv0518-like"/>
</dbReference>
<dbReference type="Pfam" id="PF13472">
    <property type="entry name" value="Lipase_GDSL_2"/>
    <property type="match status" value="1"/>
</dbReference>
<evidence type="ECO:0000313" key="2">
    <source>
        <dbReference type="EMBL" id="MXN48984.1"/>
    </source>
</evidence>
<name>A0A6N8SIV1_9HYPH</name>
<dbReference type="InterPro" id="IPR036514">
    <property type="entry name" value="SGNH_hydro_sf"/>
</dbReference>
<accession>A0A6N8SIV1</accession>
<proteinExistence type="predicted"/>
<protein>
    <submittedName>
        <fullName evidence="2">SGNH/GDSL hydrolase family protein</fullName>
    </submittedName>
</protein>
<comment type="caution">
    <text evidence="2">The sequence shown here is derived from an EMBL/GenBank/DDBJ whole genome shotgun (WGS) entry which is preliminary data.</text>
</comment>
<dbReference type="PANTHER" id="PTHR43784">
    <property type="entry name" value="GDSL-LIKE LIPASE/ACYLHYDROLASE, PUTATIVE (AFU_ORTHOLOGUE AFUA_2G00820)-RELATED"/>
    <property type="match status" value="1"/>
</dbReference>
<gene>
    <name evidence="2" type="ORF">GR138_27665</name>
</gene>
<dbReference type="Gene3D" id="3.40.50.1110">
    <property type="entry name" value="SGNH hydrolase"/>
    <property type="match status" value="1"/>
</dbReference>
<dbReference type="PANTHER" id="PTHR43784:SF2">
    <property type="entry name" value="GDSL-LIKE LIPASE_ACYLHYDROLASE, PUTATIVE (AFU_ORTHOLOGUE AFUA_2G00820)-RELATED"/>
    <property type="match status" value="1"/>
</dbReference>
<evidence type="ECO:0000313" key="3">
    <source>
        <dbReference type="Proteomes" id="UP000435802"/>
    </source>
</evidence>
<feature type="domain" description="SGNH hydrolase-type esterase" evidence="1">
    <location>
        <begin position="177"/>
        <end position="377"/>
    </location>
</feature>